<evidence type="ECO:0000313" key="2">
    <source>
        <dbReference type="Proteomes" id="UP000304840"/>
    </source>
</evidence>
<dbReference type="EMBL" id="CP010992">
    <property type="protein sequence ID" value="AMO19742.1"/>
    <property type="molecule type" value="Genomic_DNA"/>
</dbReference>
<name>A0AAI8CFG1_9FLAO</name>
<dbReference type="PROSITE" id="PS51257">
    <property type="entry name" value="PROKAR_LIPOPROTEIN"/>
    <property type="match status" value="1"/>
</dbReference>
<organism evidence="1 2">
    <name type="scientific">Flavobacterium columnare</name>
    <dbReference type="NCBI Taxonomy" id="996"/>
    <lineage>
        <taxon>Bacteria</taxon>
        <taxon>Pseudomonadati</taxon>
        <taxon>Bacteroidota</taxon>
        <taxon>Flavobacteriia</taxon>
        <taxon>Flavobacteriales</taxon>
        <taxon>Flavobacteriaceae</taxon>
        <taxon>Flavobacterium</taxon>
    </lineage>
</organism>
<protein>
    <submittedName>
        <fullName evidence="1">DUF4856 domain-containing protein</fullName>
    </submittedName>
</protein>
<gene>
    <name evidence="1" type="ORF">UN65_04730</name>
</gene>
<dbReference type="AlphaFoldDB" id="A0AAI8CFG1"/>
<dbReference type="InterPro" id="IPR032331">
    <property type="entry name" value="DUF4856"/>
</dbReference>
<proteinExistence type="predicted"/>
<accession>A0AAI8CFG1</accession>
<evidence type="ECO:0000313" key="1">
    <source>
        <dbReference type="EMBL" id="AMO19742.1"/>
    </source>
</evidence>
<reference evidence="1 2" key="2">
    <citation type="submission" date="2019-05" db="EMBL/GenBank/DDBJ databases">
        <authorList>
            <person name="Ravantti J.J."/>
        </authorList>
    </citation>
    <scope>NUCLEOTIDE SEQUENCE [LARGE SCALE GENOMIC DNA]</scope>
    <source>
        <strain evidence="1 2">B185</strain>
    </source>
</reference>
<sequence>MFKMNFNKFLLASLPVFSLIITSCSKDEQVIKDYAPYATPATYTFNRNGVTTVDFNGQKSRILMLQEIADYVKTQGASGANVSDVKLLNMYANANTPFTNGELNSSKTKQLRDKTAASLDYFSSNSVEQAEERVFFENKLREVGSAGAGTATEGVAGIFEKRYYSANGLEPIQVVLKGLMGACFTDQICNNYLSTKKLDAGTNREDNTNKKLVVGTNYTEMEHAWDEAYGYVYGAGRDADGKNAKFWDSYIDQVNADKDFNTLKGDINLAFRLGRAAIVNNDYVTRDLQIAIIKEKLAKVAAVRAVYYLMEGKKNLVGGAAKTFHALSEGYGFIKCLRYTNKQGTNSPYLSKNEVDVILNKLMAGRNGFWDVDYSKNNLELLAKEIADKFGFTVEQAETVN</sequence>
<dbReference type="Proteomes" id="UP000304840">
    <property type="component" value="Chromosome"/>
</dbReference>
<reference evidence="2" key="1">
    <citation type="submission" date="2016-03" db="EMBL/GenBank/DDBJ databases">
        <title>Flavobacterium columnare strain B185, complete genome.</title>
        <authorList>
            <person name="Sundberg L.-R."/>
            <person name="Papponen P."/>
            <person name="Laanto E."/>
        </authorList>
    </citation>
    <scope>NUCLEOTIDE SEQUENCE [LARGE SCALE GENOMIC DNA]</scope>
    <source>
        <strain evidence="2">B185</strain>
    </source>
</reference>
<dbReference type="Pfam" id="PF16148">
    <property type="entry name" value="DUF4856"/>
    <property type="match status" value="1"/>
</dbReference>